<dbReference type="GO" id="GO:0035336">
    <property type="term" value="P:long-chain fatty-acyl-CoA metabolic process"/>
    <property type="evidence" value="ECO:0007669"/>
    <property type="project" value="TreeGrafter"/>
</dbReference>
<evidence type="ECO:0000256" key="3">
    <source>
        <dbReference type="ARBA" id="ARBA00022741"/>
    </source>
</evidence>
<feature type="region of interest" description="Disordered" evidence="5">
    <location>
        <begin position="1"/>
        <end position="29"/>
    </location>
</feature>
<dbReference type="GO" id="GO:0005886">
    <property type="term" value="C:plasma membrane"/>
    <property type="evidence" value="ECO:0007669"/>
    <property type="project" value="TreeGrafter"/>
</dbReference>
<keyword evidence="4" id="KW-0067">ATP-binding</keyword>
<protein>
    <submittedName>
        <fullName evidence="7">Long-chain fatty acid-CoA ligase</fullName>
    </submittedName>
</protein>
<evidence type="ECO:0000256" key="5">
    <source>
        <dbReference type="SAM" id="MobiDB-lite"/>
    </source>
</evidence>
<dbReference type="GO" id="GO:0005811">
    <property type="term" value="C:lipid droplet"/>
    <property type="evidence" value="ECO:0007669"/>
    <property type="project" value="TreeGrafter"/>
</dbReference>
<evidence type="ECO:0000256" key="1">
    <source>
        <dbReference type="ARBA" id="ARBA00006432"/>
    </source>
</evidence>
<dbReference type="OrthoDB" id="1700726at2759"/>
<feature type="compositionally biased region" description="Acidic residues" evidence="5">
    <location>
        <begin position="827"/>
        <end position="847"/>
    </location>
</feature>
<dbReference type="PANTHER" id="PTHR43272:SF83">
    <property type="entry name" value="ACYL-COA SYNTHETASE LONG-CHAIN, ISOFORM J"/>
    <property type="match status" value="1"/>
</dbReference>
<comment type="similarity">
    <text evidence="1">Belongs to the ATP-dependent AMP-binding enzyme family.</text>
</comment>
<feature type="domain" description="AMP-dependent synthetase/ligase" evidence="6">
    <location>
        <begin position="96"/>
        <end position="518"/>
    </location>
</feature>
<dbReference type="PANTHER" id="PTHR43272">
    <property type="entry name" value="LONG-CHAIN-FATTY-ACID--COA LIGASE"/>
    <property type="match status" value="1"/>
</dbReference>
<reference evidence="7 8" key="1">
    <citation type="submission" date="2018-11" db="EMBL/GenBank/DDBJ databases">
        <title>Genome sequence of Apiotrichum porosum DSM 27194.</title>
        <authorList>
            <person name="Aliyu H."/>
            <person name="Gorte O."/>
            <person name="Ochsenreither K."/>
        </authorList>
    </citation>
    <scope>NUCLEOTIDE SEQUENCE [LARGE SCALE GENOMIC DNA]</scope>
    <source>
        <strain evidence="7 8">DSM 27194</strain>
    </source>
</reference>
<dbReference type="RefSeq" id="XP_028478217.1">
    <property type="nucleotide sequence ID" value="XM_028621765.1"/>
</dbReference>
<evidence type="ECO:0000256" key="4">
    <source>
        <dbReference type="ARBA" id="ARBA00022840"/>
    </source>
</evidence>
<feature type="region of interest" description="Disordered" evidence="5">
    <location>
        <begin position="729"/>
        <end position="888"/>
    </location>
</feature>
<dbReference type="GO" id="GO:0004467">
    <property type="term" value="F:long-chain fatty acid-CoA ligase activity"/>
    <property type="evidence" value="ECO:0007669"/>
    <property type="project" value="TreeGrafter"/>
</dbReference>
<keyword evidence="8" id="KW-1185">Reference proteome</keyword>
<feature type="compositionally biased region" description="Polar residues" evidence="5">
    <location>
        <begin position="798"/>
        <end position="811"/>
    </location>
</feature>
<evidence type="ECO:0000256" key="2">
    <source>
        <dbReference type="ARBA" id="ARBA00022598"/>
    </source>
</evidence>
<dbReference type="InterPro" id="IPR000873">
    <property type="entry name" value="AMP-dep_synth/lig_dom"/>
</dbReference>
<dbReference type="InterPro" id="IPR042099">
    <property type="entry name" value="ANL_N_sf"/>
</dbReference>
<dbReference type="AlphaFoldDB" id="A0A427Y0Y8"/>
<dbReference type="GO" id="GO:0005783">
    <property type="term" value="C:endoplasmic reticulum"/>
    <property type="evidence" value="ECO:0007669"/>
    <property type="project" value="TreeGrafter"/>
</dbReference>
<evidence type="ECO:0000259" key="6">
    <source>
        <dbReference type="Pfam" id="PF00501"/>
    </source>
</evidence>
<dbReference type="Pfam" id="PF00501">
    <property type="entry name" value="AMP-binding"/>
    <property type="match status" value="1"/>
</dbReference>
<dbReference type="Gene3D" id="3.40.50.12780">
    <property type="entry name" value="N-terminal domain of ligase-like"/>
    <property type="match status" value="1"/>
</dbReference>
<dbReference type="SUPFAM" id="SSF56801">
    <property type="entry name" value="Acetyl-CoA synthetase-like"/>
    <property type="match status" value="1"/>
</dbReference>
<dbReference type="GeneID" id="39590837"/>
<evidence type="ECO:0000313" key="8">
    <source>
        <dbReference type="Proteomes" id="UP000279236"/>
    </source>
</evidence>
<comment type="caution">
    <text evidence="7">The sequence shown here is derived from an EMBL/GenBank/DDBJ whole genome shotgun (WGS) entry which is preliminary data.</text>
</comment>
<evidence type="ECO:0000313" key="7">
    <source>
        <dbReference type="EMBL" id="RSH84769.1"/>
    </source>
</evidence>
<gene>
    <name evidence="7" type="primary">FAA4_2</name>
    <name evidence="7" type="ORF">EHS24_006294</name>
</gene>
<dbReference type="EMBL" id="RSCE01000003">
    <property type="protein sequence ID" value="RSH84769.1"/>
    <property type="molecule type" value="Genomic_DNA"/>
</dbReference>
<sequence>MAPRKNNEPASWELDADKPKPKGETRVRRSYCTKELTMRPAHGVDTVHDIMLYASRHHGDKGGFGTRDVLEVYHEPLSPATSLRSGQSAGSSATSVARQGERLRLGPVKFMSYTEALQEVRDLGSGLRELGVGLRGNRGFFAIYSGTSRNWMMMAQACAFNGAPICTVYNTATQTVLGECLVEAEAEGVFTNADLLPNLERLIAKTNIKLIVYDGKADPATLENLRGYENIEIMTIDELRDIGLENPHVQAHRAKREEVFCCMYTSGGGGKPKGVLLTHGAVCSAVGSSHGIMGDILEGEDVYLAFLPQAHILEFAVEMTFIFAGLPIAYGRIKTLTDAGVKYCKNDIQEIRPSMMIAVPQVWELLRKGILSKVEESGALKKAVFNMAVKAKSQAIQKSIPGVIGVTNALVFKQVQQSTGGRLRTLFNGGSAIARSTQAFLSAALVQMIQGYGLTEGTAMACLCHPHWPTFGAVGGPMPGVEIKLVDRPEEGLGYFSHDNPPRGEIYIRGPAMFKGYYKRPGLDAIAFTPDGWFKTGDIGQWNKDGTLNVIDRVKNHVRLAQGRYVLLERLEAIYKGCTFVYNGCIIPDVGHHNPAMVVVAHPTNLASFAKKNGFNNYPNLESLCSNPRFVDACRNELNAVAKREGLKGAELLEAVILTTDEWTPESGFLTAAQKLRRYQIEYHYFEEINKVYKITEPKSDVAPIPTSPLPTVEQNITRPHRTRMTIAKTHGHGNGYGHRDGPGSAPVTATGASFPGSKGIGIGIDGAHPVSRTKSKSIHRQGFASARDFPRPPPSRSVPNLATGLTNLTVNLPGADLRGMGMMRGEDDEGDDDSETETDSELETEEDTRSGGTSVKEKRKGSVLPPLDFFPIPPSSPPASVRTINQW</sequence>
<keyword evidence="2 7" id="KW-0436">Ligase</keyword>
<dbReference type="Proteomes" id="UP000279236">
    <property type="component" value="Unassembled WGS sequence"/>
</dbReference>
<dbReference type="STRING" id="105984.A0A427Y0Y8"/>
<feature type="compositionally biased region" description="Basic and acidic residues" evidence="5">
    <location>
        <begin position="15"/>
        <end position="27"/>
    </location>
</feature>
<organism evidence="7 8">
    <name type="scientific">Apiotrichum porosum</name>
    <dbReference type="NCBI Taxonomy" id="105984"/>
    <lineage>
        <taxon>Eukaryota</taxon>
        <taxon>Fungi</taxon>
        <taxon>Dikarya</taxon>
        <taxon>Basidiomycota</taxon>
        <taxon>Agaricomycotina</taxon>
        <taxon>Tremellomycetes</taxon>
        <taxon>Trichosporonales</taxon>
        <taxon>Trichosporonaceae</taxon>
        <taxon>Apiotrichum</taxon>
    </lineage>
</organism>
<name>A0A427Y0Y8_9TREE</name>
<proteinExistence type="inferred from homology"/>
<dbReference type="GO" id="GO:0005524">
    <property type="term" value="F:ATP binding"/>
    <property type="evidence" value="ECO:0007669"/>
    <property type="project" value="UniProtKB-KW"/>
</dbReference>
<accession>A0A427Y0Y8</accession>
<keyword evidence="3" id="KW-0547">Nucleotide-binding</keyword>